<evidence type="ECO:0000256" key="9">
    <source>
        <dbReference type="PIRSR" id="PIRSR038193-3"/>
    </source>
</evidence>
<keyword evidence="13" id="KW-1185">Reference proteome</keyword>
<accession>A0A8C9SUY4</accession>
<dbReference type="PANTHER" id="PTHR11769:SF20">
    <property type="entry name" value="HYALURONIDASE PH-20"/>
    <property type="match status" value="1"/>
</dbReference>
<comment type="catalytic activity">
    <reaction evidence="1 10">
        <text>Random hydrolysis of (1-&gt;4)-linkages between N-acetyl-beta-D-glucosamine and D-glucuronate residues in hyaluronate.</text>
        <dbReference type="EC" id="3.2.1.35"/>
    </reaction>
</comment>
<keyword evidence="11" id="KW-1133">Transmembrane helix</keyword>
<dbReference type="OrthoDB" id="5796153at2759"/>
<dbReference type="InterPro" id="IPR018155">
    <property type="entry name" value="Hyaluronidase"/>
</dbReference>
<dbReference type="InterPro" id="IPR017853">
    <property type="entry name" value="GH"/>
</dbReference>
<dbReference type="InterPro" id="IPR013785">
    <property type="entry name" value="Aldolase_TIM"/>
</dbReference>
<dbReference type="GO" id="GO:0001669">
    <property type="term" value="C:acrosomal vesicle"/>
    <property type="evidence" value="ECO:0007669"/>
    <property type="project" value="TreeGrafter"/>
</dbReference>
<dbReference type="EC" id="3.2.1.35" evidence="10"/>
<evidence type="ECO:0000256" key="7">
    <source>
        <dbReference type="PIRSR" id="PIRSR038193-1"/>
    </source>
</evidence>
<evidence type="ECO:0000313" key="13">
    <source>
        <dbReference type="Proteomes" id="UP000694397"/>
    </source>
</evidence>
<dbReference type="Ensembl" id="ENSSFOT00015040335.1">
    <property type="protein sequence ID" value="ENSSFOP00015038253.1"/>
    <property type="gene ID" value="ENSSFOG00015011634.2"/>
</dbReference>
<dbReference type="GO" id="GO:0005975">
    <property type="term" value="P:carbohydrate metabolic process"/>
    <property type="evidence" value="ECO:0007669"/>
    <property type="project" value="UniProtKB-UniRule"/>
</dbReference>
<evidence type="ECO:0000256" key="4">
    <source>
        <dbReference type="ARBA" id="ARBA00023157"/>
    </source>
</evidence>
<protein>
    <recommendedName>
        <fullName evidence="10">Hyaluronidase</fullName>
        <ecNumber evidence="10">3.2.1.35</ecNumber>
    </recommendedName>
</protein>
<feature type="disulfide bond" evidence="9">
    <location>
        <begin position="371"/>
        <end position="424"/>
    </location>
</feature>
<dbReference type="Gene3D" id="3.20.20.70">
    <property type="entry name" value="Aldolase class I"/>
    <property type="match status" value="1"/>
</dbReference>
<organism evidence="12 13">
    <name type="scientific">Scleropages formosus</name>
    <name type="common">Asian bonytongue</name>
    <name type="synonym">Osteoglossum formosum</name>
    <dbReference type="NCBI Taxonomy" id="113540"/>
    <lineage>
        <taxon>Eukaryota</taxon>
        <taxon>Metazoa</taxon>
        <taxon>Chordata</taxon>
        <taxon>Craniata</taxon>
        <taxon>Vertebrata</taxon>
        <taxon>Euteleostomi</taxon>
        <taxon>Actinopterygii</taxon>
        <taxon>Neopterygii</taxon>
        <taxon>Teleostei</taxon>
        <taxon>Osteoglossocephala</taxon>
        <taxon>Osteoglossomorpha</taxon>
        <taxon>Osteoglossiformes</taxon>
        <taxon>Osteoglossidae</taxon>
        <taxon>Scleropages</taxon>
    </lineage>
</organism>
<keyword evidence="11" id="KW-0812">Transmembrane</keyword>
<feature type="transmembrane region" description="Helical" evidence="11">
    <location>
        <begin position="12"/>
        <end position="30"/>
    </location>
</feature>
<dbReference type="GO" id="GO:0030214">
    <property type="term" value="P:hyaluronan catabolic process"/>
    <property type="evidence" value="ECO:0007669"/>
    <property type="project" value="TreeGrafter"/>
</dbReference>
<comment type="similarity">
    <text evidence="2 6 10">Belongs to the glycosyl hydrolase 56 family.</text>
</comment>
<keyword evidence="11" id="KW-0472">Membrane</keyword>
<gene>
    <name evidence="12" type="primary">SPAM1</name>
    <name evidence="12" type="synonym">spam1</name>
</gene>
<reference evidence="12" key="3">
    <citation type="submission" date="2025-09" db="UniProtKB">
        <authorList>
            <consortium name="Ensembl"/>
        </authorList>
    </citation>
    <scope>IDENTIFICATION</scope>
</reference>
<proteinExistence type="inferred from homology"/>
<reference evidence="12" key="2">
    <citation type="submission" date="2025-08" db="UniProtKB">
        <authorList>
            <consortium name="Ensembl"/>
        </authorList>
    </citation>
    <scope>IDENTIFICATION</scope>
</reference>
<feature type="disulfide bond" evidence="9">
    <location>
        <begin position="219"/>
        <end position="233"/>
    </location>
</feature>
<name>A0A8C9SUY4_SCLFO</name>
<dbReference type="GeneTree" id="ENSGT01020000230364"/>
<dbReference type="GO" id="GO:0004415">
    <property type="term" value="F:hyalurononglucosaminidase activity"/>
    <property type="evidence" value="ECO:0007669"/>
    <property type="project" value="UniProtKB-UniRule"/>
</dbReference>
<dbReference type="PRINTS" id="PR00846">
    <property type="entry name" value="GLHYDRLASE56"/>
</dbReference>
<dbReference type="Proteomes" id="UP000694397">
    <property type="component" value="Chromosome 2"/>
</dbReference>
<evidence type="ECO:0000256" key="10">
    <source>
        <dbReference type="RuleBase" id="RU610713"/>
    </source>
</evidence>
<evidence type="ECO:0000256" key="2">
    <source>
        <dbReference type="ARBA" id="ARBA00008871"/>
    </source>
</evidence>
<evidence type="ECO:0000256" key="11">
    <source>
        <dbReference type="SAM" id="Phobius"/>
    </source>
</evidence>
<evidence type="ECO:0000256" key="1">
    <source>
        <dbReference type="ARBA" id="ARBA00000251"/>
    </source>
</evidence>
<feature type="active site" description="Proton donor" evidence="7">
    <location>
        <position position="143"/>
    </location>
</feature>
<feature type="glycosylation site" description="N-linked (GlcNAc...) asparagine" evidence="8">
    <location>
        <position position="358"/>
    </location>
</feature>
<evidence type="ECO:0000256" key="5">
    <source>
        <dbReference type="ARBA" id="ARBA00023295"/>
    </source>
</evidence>
<keyword evidence="3 10" id="KW-0378">Hydrolase</keyword>
<keyword evidence="5 10" id="KW-0326">Glycosidase</keyword>
<reference evidence="12 13" key="1">
    <citation type="submission" date="2019-04" db="EMBL/GenBank/DDBJ databases">
        <authorList>
            <consortium name="Wellcome Sanger Institute Data Sharing"/>
        </authorList>
    </citation>
    <scope>NUCLEOTIDE SEQUENCE [LARGE SCALE GENOMIC DNA]</scope>
</reference>
<feature type="disulfide bond" evidence="9">
    <location>
        <begin position="366"/>
        <end position="377"/>
    </location>
</feature>
<dbReference type="PANTHER" id="PTHR11769">
    <property type="entry name" value="HYALURONIDASE"/>
    <property type="match status" value="1"/>
</dbReference>
<dbReference type="SUPFAM" id="SSF51445">
    <property type="entry name" value="(Trans)glycosidases"/>
    <property type="match status" value="1"/>
</dbReference>
<dbReference type="Pfam" id="PF01630">
    <property type="entry name" value="Glyco_hydro_56"/>
    <property type="match status" value="1"/>
</dbReference>
<feature type="disulfide bond" evidence="9">
    <location>
        <begin position="56"/>
        <end position="341"/>
    </location>
</feature>
<dbReference type="FunFam" id="3.20.20.70:FF:000065">
    <property type="entry name" value="Hyaluronidase"/>
    <property type="match status" value="1"/>
</dbReference>
<keyword evidence="4 9" id="KW-1015">Disulfide bond</keyword>
<evidence type="ECO:0000313" key="12">
    <source>
        <dbReference type="Ensembl" id="ENSSFOP00015038253.1"/>
    </source>
</evidence>
<evidence type="ECO:0000256" key="3">
    <source>
        <dbReference type="ARBA" id="ARBA00022801"/>
    </source>
</evidence>
<feature type="disulfide bond" evidence="9">
    <location>
        <begin position="426"/>
        <end position="432"/>
    </location>
</feature>
<dbReference type="PIRSF" id="PIRSF038193">
    <property type="entry name" value="Hyaluronidase"/>
    <property type="match status" value="1"/>
</dbReference>
<sequence length="498" mass="55351">MDLLIHMRGGGFLLLTTVTLSFLAVISFALPSPPTASPLFHGYPFVVIWNMPTPVCKIHNITLDTSPFQAVTTPASVPDQFLVLFYRGRLGLYPYVDTSTGQQFNGGIPQKGNLTESLNIAFTNIEYYIPSETSPGLAVIDWEGWRPLWHRNWDSKEIYQKLSIAYTRELDANLTAEQAVIVAKEQFEKAARDYMEDTLELGITERPQYLWGFYLFPDCYNYDWDTPGYTGECSAAVKSQNDELLWLWETSTALYPSVYLDSRLSNNHSAALFVRNQVQEAVRVAALPQHPFTAPIYVYSRPVFSDLNKEFLSNEDLVSTIGESAALGASGSVLWGASESCQALSAYLTSTLNPYIANVTAAAKLCSTSLCQGNGRCVRKDYDSDSYLHLNPNSFTIHESNGKYQAVGVPSLSDLTAFADSFTCQCYAGKSCSPRLPTQLPMTPVSIPVYQRSVKRRSSRFPEHLFIQVNLSAPHPCSLLLSWSSPCKDLDCTLSSLP</sequence>
<evidence type="ECO:0000256" key="8">
    <source>
        <dbReference type="PIRSR" id="PIRSR038193-2"/>
    </source>
</evidence>
<dbReference type="AlphaFoldDB" id="A0A8C9SUY4"/>
<evidence type="ECO:0000256" key="6">
    <source>
        <dbReference type="PIRNR" id="PIRNR038193"/>
    </source>
</evidence>